<feature type="region of interest" description="Disordered" evidence="1">
    <location>
        <begin position="247"/>
        <end position="361"/>
    </location>
</feature>
<accession>A0AA36M8F6</accession>
<comment type="caution">
    <text evidence="2">The sequence shown here is derived from an EMBL/GenBank/DDBJ whole genome shotgun (WGS) entry which is preliminary data.</text>
</comment>
<sequence length="407" mass="45611">MDEKKVRITAMTSVEMCIVSQRYVKNYEVYHGISTSSSKDGLSFTQRKQKLLEDICEDLVRNGFSKRTPEQIDQKIKDTLKMAKKISALEQHEETKTGGGPPTATAAPPHVKIVIEGCDNRPRLSGLEKPLEINANATVDLFLSADENTPVTPLTSGWGEKPLNSPPRKRRRSTQALTEEKEQILQLEAGRIQKQIQNEFYAVKYYSNQWKTRGKKMFCSACNVKREAVKMTMAEFVPSLSKGKRPGILVESGAPSKKRGRTKGRNGYLRKKSHTAAVRSCTDLTDRASGRHFASPKSQLMPATSNGDGLSAKRRKDGSRERARSWASTGSADFCSRNKRRRDLSVHSSNTSDDGGCVTPPLRIDEETAAEIANSRESRNASDRSREARLEREADSWIRYLIKKVWS</sequence>
<dbReference type="AlphaFoldDB" id="A0AA36M8F6"/>
<gene>
    <name evidence="2" type="ORF">CYNAS_LOCUS13323</name>
</gene>
<keyword evidence="3" id="KW-1185">Reference proteome</keyword>
<protein>
    <submittedName>
        <fullName evidence="2">Uncharacterized protein</fullName>
    </submittedName>
</protein>
<feature type="compositionally biased region" description="Basic residues" evidence="1">
    <location>
        <begin position="256"/>
        <end position="274"/>
    </location>
</feature>
<dbReference type="EMBL" id="CATQJL010000305">
    <property type="protein sequence ID" value="CAJ0601340.1"/>
    <property type="molecule type" value="Genomic_DNA"/>
</dbReference>
<feature type="compositionally biased region" description="Polar residues" evidence="1">
    <location>
        <begin position="296"/>
        <end position="308"/>
    </location>
</feature>
<evidence type="ECO:0000313" key="2">
    <source>
        <dbReference type="EMBL" id="CAJ0601340.1"/>
    </source>
</evidence>
<reference evidence="2" key="1">
    <citation type="submission" date="2023-07" db="EMBL/GenBank/DDBJ databases">
        <authorList>
            <consortium name="CYATHOMIX"/>
        </authorList>
    </citation>
    <scope>NUCLEOTIDE SEQUENCE</scope>
    <source>
        <strain evidence="2">N/A</strain>
    </source>
</reference>
<evidence type="ECO:0000313" key="3">
    <source>
        <dbReference type="Proteomes" id="UP001176961"/>
    </source>
</evidence>
<dbReference type="Proteomes" id="UP001176961">
    <property type="component" value="Unassembled WGS sequence"/>
</dbReference>
<proteinExistence type="predicted"/>
<organism evidence="2 3">
    <name type="scientific">Cylicocyclus nassatus</name>
    <name type="common">Nematode worm</name>
    <dbReference type="NCBI Taxonomy" id="53992"/>
    <lineage>
        <taxon>Eukaryota</taxon>
        <taxon>Metazoa</taxon>
        <taxon>Ecdysozoa</taxon>
        <taxon>Nematoda</taxon>
        <taxon>Chromadorea</taxon>
        <taxon>Rhabditida</taxon>
        <taxon>Rhabditina</taxon>
        <taxon>Rhabditomorpha</taxon>
        <taxon>Strongyloidea</taxon>
        <taxon>Strongylidae</taxon>
        <taxon>Cylicocyclus</taxon>
    </lineage>
</organism>
<evidence type="ECO:0000256" key="1">
    <source>
        <dbReference type="SAM" id="MobiDB-lite"/>
    </source>
</evidence>
<feature type="region of interest" description="Disordered" evidence="1">
    <location>
        <begin position="151"/>
        <end position="177"/>
    </location>
</feature>
<name>A0AA36M8F6_CYLNA</name>